<proteinExistence type="predicted"/>
<sequence length="119" mass="13128">MSQYTPPMDDRSLFWAVVEATLSEIFHDDPALAQRLKDELSDASESERSLFFHAEPLEVAADLSGVTPTESQFLLYRCLLGRLAPEAKLALRADMADGWSARVARNQAPAEQLTLFGSG</sequence>
<organism evidence="1 2">
    <name type="scientific">Azospirillum thiophilum</name>
    <dbReference type="NCBI Taxonomy" id="528244"/>
    <lineage>
        <taxon>Bacteria</taxon>
        <taxon>Pseudomonadati</taxon>
        <taxon>Pseudomonadota</taxon>
        <taxon>Alphaproteobacteria</taxon>
        <taxon>Rhodospirillales</taxon>
        <taxon>Azospirillaceae</taxon>
        <taxon>Azospirillum</taxon>
    </lineage>
</organism>
<accession>A0AAC8VUL8</accession>
<dbReference type="KEGG" id="ati:AL072_01290"/>
<reference evidence="2" key="1">
    <citation type="submission" date="2015-08" db="EMBL/GenBank/DDBJ databases">
        <title>Complete Genome Sequence of Azospirillum thiophilum BV-S.</title>
        <authorList>
            <person name="Fomenkov A."/>
            <person name="Vincze T."/>
            <person name="Grabovich M."/>
            <person name="Dubinina G."/>
            <person name="Orlova M."/>
            <person name="Belousova E."/>
            <person name="Roberts R.J."/>
        </authorList>
    </citation>
    <scope>NUCLEOTIDE SEQUENCE [LARGE SCALE GENOMIC DNA]</scope>
    <source>
        <strain evidence="2">BV-S</strain>
    </source>
</reference>
<dbReference type="AlphaFoldDB" id="A0AAC8VUL8"/>
<dbReference type="Proteomes" id="UP000069935">
    <property type="component" value="Chromosome 1"/>
</dbReference>
<name>A0AAC8VUL8_9PROT</name>
<evidence type="ECO:0000313" key="1">
    <source>
        <dbReference type="EMBL" id="ALG69779.1"/>
    </source>
</evidence>
<reference evidence="1 2" key="2">
    <citation type="journal article" date="2016" name="Genome Announc.">
        <title>Complete Genome Sequence of a Strain of Azospirillum thiophilum Isolated from a Sulfide Spring.</title>
        <authorList>
            <person name="Fomenkov A."/>
            <person name="Vincze T."/>
            <person name="Grabovich M."/>
            <person name="Anton B.P."/>
            <person name="Dubinina G."/>
            <person name="Orlova M."/>
            <person name="Belousova E."/>
            <person name="Roberts R.J."/>
        </authorList>
    </citation>
    <scope>NUCLEOTIDE SEQUENCE [LARGE SCALE GENOMIC DNA]</scope>
    <source>
        <strain evidence="1 2">BV-S</strain>
    </source>
</reference>
<gene>
    <name evidence="1" type="ORF">AL072_01290</name>
</gene>
<keyword evidence="2" id="KW-1185">Reference proteome</keyword>
<evidence type="ECO:0000313" key="2">
    <source>
        <dbReference type="Proteomes" id="UP000069935"/>
    </source>
</evidence>
<protein>
    <submittedName>
        <fullName evidence="1">Uncharacterized protein</fullName>
    </submittedName>
</protein>
<dbReference type="EMBL" id="CP012401">
    <property type="protein sequence ID" value="ALG69779.1"/>
    <property type="molecule type" value="Genomic_DNA"/>
</dbReference>
<dbReference type="RefSeq" id="WP_045581836.1">
    <property type="nucleotide sequence ID" value="NZ_CP012401.1"/>
</dbReference>